<keyword evidence="2" id="KW-1185">Reference proteome</keyword>
<evidence type="ECO:0000313" key="2">
    <source>
        <dbReference type="Proteomes" id="UP001575181"/>
    </source>
</evidence>
<dbReference type="NCBIfam" id="TIGR04474">
    <property type="entry name" value="tcm_partner"/>
    <property type="match status" value="1"/>
</dbReference>
<name>A0ABV4TS68_9GAMM</name>
<dbReference type="InterPro" id="IPR031009">
    <property type="entry name" value="Tcm_partner"/>
</dbReference>
<dbReference type="RefSeq" id="WP_373654186.1">
    <property type="nucleotide sequence ID" value="NZ_JBGUAW010000001.1"/>
</dbReference>
<organism evidence="1 2">
    <name type="scientific">Thiohalorhabdus methylotrophus</name>
    <dbReference type="NCBI Taxonomy" id="3242694"/>
    <lineage>
        <taxon>Bacteria</taxon>
        <taxon>Pseudomonadati</taxon>
        <taxon>Pseudomonadota</taxon>
        <taxon>Gammaproteobacteria</taxon>
        <taxon>Thiohalorhabdales</taxon>
        <taxon>Thiohalorhabdaceae</taxon>
        <taxon>Thiohalorhabdus</taxon>
    </lineage>
</organism>
<reference evidence="1 2" key="1">
    <citation type="submission" date="2024-08" db="EMBL/GenBank/DDBJ databases">
        <title>Whole-genome sequencing of halo(alkali)philic microorganisms from hypersaline lakes.</title>
        <authorList>
            <person name="Sorokin D.Y."/>
            <person name="Merkel A.Y."/>
            <person name="Messina E."/>
            <person name="Yakimov M."/>
        </authorList>
    </citation>
    <scope>NUCLEOTIDE SEQUENCE [LARGE SCALE GENOMIC DNA]</scope>
    <source>
        <strain evidence="1 2">Cl-TMA</strain>
    </source>
</reference>
<dbReference type="Proteomes" id="UP001575181">
    <property type="component" value="Unassembled WGS sequence"/>
</dbReference>
<proteinExistence type="predicted"/>
<protein>
    <submittedName>
        <fullName evidence="1">Three-Cys-motif partner protein TcmP</fullName>
    </submittedName>
</protein>
<sequence>MTENVFGGAWTLLKLGALEDYLHGFTTALKKQKFKLLYIDAFAGSGAVKTKYGDPKEAKGSAQVALDNGGFDYYFFIESDEERYEGLRSIRKEHSDKKIAVQLGDANSVLQEKLPNLNTTNWRGVIFLDPYGMELDWRTLEVISATQALDVWYLFPLSGVYRQAALDFSSMDEDKKAAMDRILGTQEWREKIYKEVDQGELFGSRPVRREPGPDDLENFARERLDGLFSSVLPPKRLCMENSPLFSLFFATSNPNPKAIGPAKRIAGHILNNLR</sequence>
<comment type="caution">
    <text evidence="1">The sequence shown here is derived from an EMBL/GenBank/DDBJ whole genome shotgun (WGS) entry which is preliminary data.</text>
</comment>
<dbReference type="EMBL" id="JBGUAW010000001">
    <property type="protein sequence ID" value="MFA9459401.1"/>
    <property type="molecule type" value="Genomic_DNA"/>
</dbReference>
<evidence type="ECO:0000313" key="1">
    <source>
        <dbReference type="EMBL" id="MFA9459401.1"/>
    </source>
</evidence>
<accession>A0ABV4TS68</accession>
<gene>
    <name evidence="1" type="primary">tcmP</name>
    <name evidence="1" type="ORF">ACERLL_01005</name>
</gene>